<dbReference type="PANTHER" id="PTHR43798:SF33">
    <property type="entry name" value="HYDROLASE, PUTATIVE (AFU_ORTHOLOGUE AFUA_2G14860)-RELATED"/>
    <property type="match status" value="1"/>
</dbReference>
<dbReference type="InterPro" id="IPR000073">
    <property type="entry name" value="AB_hydrolase_1"/>
</dbReference>
<gene>
    <name evidence="2" type="ORF">ACFYXQ_14505</name>
</gene>
<sequence>MADPNAANRQAGARFSAARPLRRRLGGRVTRLDRVPAGTMVELPGRGRTYLVDIPGPAGAPTLILLHGMVTTAMLNWFPALEELSRAYRVVLFDQRWHGHGIRSPRFDLDDLAEDVIAVADLVGVERPILAGYSMGGIVAQLVAHRFPERVGGIVLCATTYRFRETLRERAFHAGLGAFGRLTAATASRRVASTGEHLPGLPQISWETGRLDRWARSEIRSVSSWGMTQAIAELGAFDASSWLGTLKVPAAVVITTRDRALPVHRQLEMAKLIPGAEIFLARAGHAACVLEADIFVPALLDACASVAARL</sequence>
<proteinExistence type="predicted"/>
<dbReference type="PANTHER" id="PTHR43798">
    <property type="entry name" value="MONOACYLGLYCEROL LIPASE"/>
    <property type="match status" value="1"/>
</dbReference>
<dbReference type="Gene3D" id="3.40.50.1820">
    <property type="entry name" value="alpha/beta hydrolase"/>
    <property type="match status" value="1"/>
</dbReference>
<dbReference type="GO" id="GO:0016787">
    <property type="term" value="F:hydrolase activity"/>
    <property type="evidence" value="ECO:0007669"/>
    <property type="project" value="UniProtKB-KW"/>
</dbReference>
<dbReference type="Pfam" id="PF00561">
    <property type="entry name" value="Abhydrolase_1"/>
    <property type="match status" value="1"/>
</dbReference>
<evidence type="ECO:0000259" key="1">
    <source>
        <dbReference type="Pfam" id="PF00561"/>
    </source>
</evidence>
<dbReference type="RefSeq" id="WP_083895675.1">
    <property type="nucleotide sequence ID" value="NZ_JBIAQY010000004.1"/>
</dbReference>
<dbReference type="SUPFAM" id="SSF53474">
    <property type="entry name" value="alpha/beta-Hydrolases"/>
    <property type="match status" value="1"/>
</dbReference>
<comment type="caution">
    <text evidence="2">The sequence shown here is derived from an EMBL/GenBank/DDBJ whole genome shotgun (WGS) entry which is preliminary data.</text>
</comment>
<dbReference type="InterPro" id="IPR050266">
    <property type="entry name" value="AB_hydrolase_sf"/>
</dbReference>
<dbReference type="Proteomes" id="UP001601992">
    <property type="component" value="Unassembled WGS sequence"/>
</dbReference>
<keyword evidence="2" id="KW-0378">Hydrolase</keyword>
<dbReference type="InterPro" id="IPR029058">
    <property type="entry name" value="AB_hydrolase_fold"/>
</dbReference>
<feature type="domain" description="AB hydrolase-1" evidence="1">
    <location>
        <begin position="61"/>
        <end position="290"/>
    </location>
</feature>
<dbReference type="EMBL" id="JBIAQY010000004">
    <property type="protein sequence ID" value="MFF3568980.1"/>
    <property type="molecule type" value="Genomic_DNA"/>
</dbReference>
<evidence type="ECO:0000313" key="3">
    <source>
        <dbReference type="Proteomes" id="UP001601992"/>
    </source>
</evidence>
<protein>
    <submittedName>
        <fullName evidence="2">Alpha/beta fold hydrolase</fullName>
    </submittedName>
</protein>
<organism evidence="2 3">
    <name type="scientific">Nocardia jiangxiensis</name>
    <dbReference type="NCBI Taxonomy" id="282685"/>
    <lineage>
        <taxon>Bacteria</taxon>
        <taxon>Bacillati</taxon>
        <taxon>Actinomycetota</taxon>
        <taxon>Actinomycetes</taxon>
        <taxon>Mycobacteriales</taxon>
        <taxon>Nocardiaceae</taxon>
        <taxon>Nocardia</taxon>
    </lineage>
</organism>
<reference evidence="2 3" key="1">
    <citation type="submission" date="2024-10" db="EMBL/GenBank/DDBJ databases">
        <title>The Natural Products Discovery Center: Release of the First 8490 Sequenced Strains for Exploring Actinobacteria Biosynthetic Diversity.</title>
        <authorList>
            <person name="Kalkreuter E."/>
            <person name="Kautsar S.A."/>
            <person name="Yang D."/>
            <person name="Bader C.D."/>
            <person name="Teijaro C.N."/>
            <person name="Fluegel L."/>
            <person name="Davis C.M."/>
            <person name="Simpson J.R."/>
            <person name="Lauterbach L."/>
            <person name="Steele A.D."/>
            <person name="Gui C."/>
            <person name="Meng S."/>
            <person name="Li G."/>
            <person name="Viehrig K."/>
            <person name="Ye F."/>
            <person name="Su P."/>
            <person name="Kiefer A.F."/>
            <person name="Nichols A."/>
            <person name="Cepeda A.J."/>
            <person name="Yan W."/>
            <person name="Fan B."/>
            <person name="Jiang Y."/>
            <person name="Adhikari A."/>
            <person name="Zheng C.-J."/>
            <person name="Schuster L."/>
            <person name="Cowan T.M."/>
            <person name="Smanski M.J."/>
            <person name="Chevrette M.G."/>
            <person name="De Carvalho L.P.S."/>
            <person name="Shen B."/>
        </authorList>
    </citation>
    <scope>NUCLEOTIDE SEQUENCE [LARGE SCALE GENOMIC DNA]</scope>
    <source>
        <strain evidence="2 3">NPDC002593</strain>
    </source>
</reference>
<accession>A0ABW6RY64</accession>
<dbReference type="PRINTS" id="PR00111">
    <property type="entry name" value="ABHYDROLASE"/>
</dbReference>
<keyword evidence="3" id="KW-1185">Reference proteome</keyword>
<name>A0ABW6RY64_9NOCA</name>
<evidence type="ECO:0000313" key="2">
    <source>
        <dbReference type="EMBL" id="MFF3568980.1"/>
    </source>
</evidence>